<gene>
    <name evidence="1" type="ORF">ESU54_05490</name>
</gene>
<dbReference type="EMBL" id="VORT01000003">
    <property type="protein sequence ID" value="TXD73924.1"/>
    <property type="molecule type" value="Genomic_DNA"/>
</dbReference>
<comment type="caution">
    <text evidence="1">The sequence shown here is derived from an EMBL/GenBank/DDBJ whole genome shotgun (WGS) entry which is preliminary data.</text>
</comment>
<accession>A0A5C6Z1K5</accession>
<proteinExistence type="predicted"/>
<dbReference type="OrthoDB" id="9978053at2"/>
<organism evidence="1 2">
    <name type="scientific">Aequorivita antarctica</name>
    <dbReference type="NCBI Taxonomy" id="153266"/>
    <lineage>
        <taxon>Bacteria</taxon>
        <taxon>Pseudomonadati</taxon>
        <taxon>Bacteroidota</taxon>
        <taxon>Flavobacteriia</taxon>
        <taxon>Flavobacteriales</taxon>
        <taxon>Flavobacteriaceae</taxon>
        <taxon>Aequorivita</taxon>
    </lineage>
</organism>
<dbReference type="Proteomes" id="UP000321497">
    <property type="component" value="Unassembled WGS sequence"/>
</dbReference>
<evidence type="ECO:0000313" key="1">
    <source>
        <dbReference type="EMBL" id="TXD73924.1"/>
    </source>
</evidence>
<dbReference type="AlphaFoldDB" id="A0A5C6Z1K5"/>
<name>A0A5C6Z1K5_9FLAO</name>
<protein>
    <submittedName>
        <fullName evidence="1">Uncharacterized protein</fullName>
    </submittedName>
</protein>
<sequence length="119" mass="14257">MSYFTKMLYNRQRDKCWLNVRFKIMEHQNHCFRFPEFLFDIVDEAEYHRIEEKRFPLFIGSQFGIHPKPEKYFQDSKEPVLVGILAKSMLSGHVAGLKIAYYIDGQFTELSFLSNMTYN</sequence>
<dbReference type="RefSeq" id="WP_146743964.1">
    <property type="nucleotide sequence ID" value="NZ_UEGI01000002.1"/>
</dbReference>
<reference evidence="1 2" key="1">
    <citation type="submission" date="2019-08" db="EMBL/GenBank/DDBJ databases">
        <title>Genome of Aequorivita antarctica SW49 (type strain).</title>
        <authorList>
            <person name="Bowman J.P."/>
        </authorList>
    </citation>
    <scope>NUCLEOTIDE SEQUENCE [LARGE SCALE GENOMIC DNA]</scope>
    <source>
        <strain evidence="1 2">SW49</strain>
    </source>
</reference>
<keyword evidence="2" id="KW-1185">Reference proteome</keyword>
<evidence type="ECO:0000313" key="2">
    <source>
        <dbReference type="Proteomes" id="UP000321497"/>
    </source>
</evidence>